<dbReference type="InterPro" id="IPR041473">
    <property type="entry name" value="CtsR_C"/>
</dbReference>
<feature type="domain" description="CtsR C-terminal dimerization" evidence="9">
    <location>
        <begin position="82"/>
        <end position="152"/>
    </location>
</feature>
<reference evidence="10 11" key="1">
    <citation type="journal article" date="2015" name="Genome Announc.">
        <title>Expanding the biotechnology potential of lactobacilli through comparative genomics of 213 strains and associated genera.</title>
        <authorList>
            <person name="Sun Z."/>
            <person name="Harris H.M."/>
            <person name="McCann A."/>
            <person name="Guo C."/>
            <person name="Argimon S."/>
            <person name="Zhang W."/>
            <person name="Yang X."/>
            <person name="Jeffery I.B."/>
            <person name="Cooney J.C."/>
            <person name="Kagawa T.F."/>
            <person name="Liu W."/>
            <person name="Song Y."/>
            <person name="Salvetti E."/>
            <person name="Wrobel A."/>
            <person name="Rasinkangas P."/>
            <person name="Parkhill J."/>
            <person name="Rea M.C."/>
            <person name="O'Sullivan O."/>
            <person name="Ritari J."/>
            <person name="Douillard F.P."/>
            <person name="Paul Ross R."/>
            <person name="Yang R."/>
            <person name="Briner A.E."/>
            <person name="Felis G.E."/>
            <person name="de Vos W.M."/>
            <person name="Barrangou R."/>
            <person name="Klaenhammer T.R."/>
            <person name="Caufield P.W."/>
            <person name="Cui Y."/>
            <person name="Zhang H."/>
            <person name="O'Toole P.W."/>
        </authorList>
    </citation>
    <scope>NUCLEOTIDE SEQUENCE [LARGE SCALE GENOMIC DNA]</scope>
    <source>
        <strain evidence="10 11">DSM 20190</strain>
    </source>
</reference>
<evidence type="ECO:0000313" key="10">
    <source>
        <dbReference type="EMBL" id="KRN32288.1"/>
    </source>
</evidence>
<dbReference type="PIRSF" id="PIRSF010607">
    <property type="entry name" value="Txn_repr_CtsR"/>
    <property type="match status" value="1"/>
</dbReference>
<dbReference type="GO" id="GO:0006355">
    <property type="term" value="P:regulation of DNA-templated transcription"/>
    <property type="evidence" value="ECO:0007669"/>
    <property type="project" value="UniProtKB-UniRule"/>
</dbReference>
<sequence length="161" mass="17995">MGQMTADNMSDCIEQYLKAILTKDKHIEIKRASIAEQFDVVPSQINYVIKTRFTLQRGYLVESKRGGRGYIRIEQVAPGADDAYLRAMVASLGDLTTSSQADEVLDCLMQKGLLTKHEQSLIGALLSTEALTFGNVQKANALRTRLLTQLLNRLRFESERG</sequence>
<dbReference type="AlphaFoldDB" id="A0A0R2FVN1"/>
<dbReference type="FunCoup" id="A0A0R2FVN1">
    <property type="interactions" value="19"/>
</dbReference>
<evidence type="ECO:0000256" key="3">
    <source>
        <dbReference type="ARBA" id="ARBA00022491"/>
    </source>
</evidence>
<dbReference type="Gene3D" id="3.30.56.130">
    <property type="entry name" value="Transcriptional regulator CtsR, winged HTH domain"/>
    <property type="match status" value="1"/>
</dbReference>
<comment type="caution">
    <text evidence="10">The sequence shown here is derived from an EMBL/GenBank/DDBJ whole genome shotgun (WGS) entry which is preliminary data.</text>
</comment>
<keyword evidence="6 7" id="KW-0804">Transcription</keyword>
<keyword evidence="3 7" id="KW-0678">Repressor</keyword>
<evidence type="ECO:0000259" key="8">
    <source>
        <dbReference type="Pfam" id="PF05848"/>
    </source>
</evidence>
<dbReference type="Pfam" id="PF17727">
    <property type="entry name" value="CtsR_C"/>
    <property type="match status" value="1"/>
</dbReference>
<dbReference type="InterPro" id="IPR041902">
    <property type="entry name" value="CtsR_N_sf"/>
</dbReference>
<organism evidence="10 11">
    <name type="scientific">Weissella halotolerans DSM 20190</name>
    <dbReference type="NCBI Taxonomy" id="1123500"/>
    <lineage>
        <taxon>Bacteria</taxon>
        <taxon>Bacillati</taxon>
        <taxon>Bacillota</taxon>
        <taxon>Bacilli</taxon>
        <taxon>Lactobacillales</taxon>
        <taxon>Lactobacillaceae</taxon>
        <taxon>Weissella</taxon>
    </lineage>
</organism>
<evidence type="ECO:0000259" key="9">
    <source>
        <dbReference type="Pfam" id="PF17727"/>
    </source>
</evidence>
<dbReference type="eggNOG" id="COG4463">
    <property type="taxonomic scope" value="Bacteria"/>
</dbReference>
<dbReference type="Gene3D" id="1.10.1200.150">
    <property type="entry name" value="Transcriptional regulator CtsR, C-terminal domain"/>
    <property type="match status" value="1"/>
</dbReference>
<dbReference type="InterPro" id="IPR008463">
    <property type="entry name" value="CtsR"/>
</dbReference>
<comment type="similarity">
    <text evidence="1 7">Belongs to the CtsR family.</text>
</comment>
<dbReference type="InterPro" id="IPR040465">
    <property type="entry name" value="CtsR_N"/>
</dbReference>
<dbReference type="PATRIC" id="fig|1123500.6.peg.642"/>
<dbReference type="Proteomes" id="UP000051296">
    <property type="component" value="Unassembled WGS sequence"/>
</dbReference>
<dbReference type="InParanoid" id="A0A0R2FVN1"/>
<evidence type="ECO:0000256" key="5">
    <source>
        <dbReference type="ARBA" id="ARBA00023125"/>
    </source>
</evidence>
<dbReference type="GO" id="GO:0003677">
    <property type="term" value="F:DNA binding"/>
    <property type="evidence" value="ECO:0007669"/>
    <property type="project" value="UniProtKB-UniRule"/>
</dbReference>
<keyword evidence="11" id="KW-1185">Reference proteome</keyword>
<name>A0A0R2FVN1_9LACO</name>
<evidence type="ECO:0000256" key="7">
    <source>
        <dbReference type="PIRNR" id="PIRNR010607"/>
    </source>
</evidence>
<dbReference type="EMBL" id="JQAX01000002">
    <property type="protein sequence ID" value="KRN32288.1"/>
    <property type="molecule type" value="Genomic_DNA"/>
</dbReference>
<keyword evidence="5 7" id="KW-0238">DNA-binding</keyword>
<evidence type="ECO:0000256" key="4">
    <source>
        <dbReference type="ARBA" id="ARBA00023015"/>
    </source>
</evidence>
<dbReference type="STRING" id="1123500.GCA_000420365_00791"/>
<accession>A0A0R2FVN1</accession>
<feature type="domain" description="CtsR N-terminal HTH" evidence="8">
    <location>
        <begin position="8"/>
        <end position="76"/>
    </location>
</feature>
<evidence type="ECO:0000313" key="11">
    <source>
        <dbReference type="Proteomes" id="UP000051296"/>
    </source>
</evidence>
<evidence type="ECO:0000256" key="1">
    <source>
        <dbReference type="ARBA" id="ARBA00010189"/>
    </source>
</evidence>
<dbReference type="InterPro" id="IPR041908">
    <property type="entry name" value="CtsR_C_sf"/>
</dbReference>
<proteinExistence type="inferred from homology"/>
<evidence type="ECO:0000256" key="6">
    <source>
        <dbReference type="ARBA" id="ARBA00023163"/>
    </source>
</evidence>
<gene>
    <name evidence="10" type="ORF">IV68_GL000639</name>
</gene>
<keyword evidence="4 7" id="KW-0805">Transcription regulation</keyword>
<protein>
    <recommendedName>
        <fullName evidence="2 7">Transcriptional regulator CtsR</fullName>
    </recommendedName>
</protein>
<evidence type="ECO:0000256" key="2">
    <source>
        <dbReference type="ARBA" id="ARBA00014129"/>
    </source>
</evidence>
<dbReference type="Pfam" id="PF05848">
    <property type="entry name" value="CtsR"/>
    <property type="match status" value="1"/>
</dbReference>